<dbReference type="InterPro" id="IPR027417">
    <property type="entry name" value="P-loop_NTPase"/>
</dbReference>
<dbReference type="Gene3D" id="3.40.50.300">
    <property type="entry name" value="P-loop containing nucleotide triphosphate hydrolases"/>
    <property type="match status" value="1"/>
</dbReference>
<sequence length="197" mass="22079">MTARDLKRAISSTEALGACSSARFIAIDGLPVSGKSTFADLIVDSYDAQVILLDDFVRPERQWRGHVRPAFPFPYIRYDEFLEAVSVVQRGGACSYKAYDWRTGEVEPDARTVTSMRPVIVEGVSALHQDLAPFYDVRFWVESDASSVLEASLQRGTAGWEKEWRELFLPSVALYLESDPKGRADYVVRGRGYTDPS</sequence>
<accession>A0A918RU90</accession>
<dbReference type="AlphaFoldDB" id="A0A918RU90"/>
<comment type="caution">
    <text evidence="1">The sequence shown here is derived from an EMBL/GenBank/DDBJ whole genome shotgun (WGS) entry which is preliminary data.</text>
</comment>
<reference evidence="1" key="1">
    <citation type="journal article" date="2014" name="Int. J. Syst. Evol. Microbiol.">
        <title>Complete genome sequence of Corynebacterium casei LMG S-19264T (=DSM 44701T), isolated from a smear-ripened cheese.</title>
        <authorList>
            <consortium name="US DOE Joint Genome Institute (JGI-PGF)"/>
            <person name="Walter F."/>
            <person name="Albersmeier A."/>
            <person name="Kalinowski J."/>
            <person name="Ruckert C."/>
        </authorList>
    </citation>
    <scope>NUCLEOTIDE SEQUENCE</scope>
    <source>
        <strain evidence="1">KCTC 32437</strain>
    </source>
</reference>
<name>A0A918RU90_9HYPH</name>
<keyword evidence="2" id="KW-1185">Reference proteome</keyword>
<dbReference type="SUPFAM" id="SSF52540">
    <property type="entry name" value="P-loop containing nucleoside triphosphate hydrolases"/>
    <property type="match status" value="1"/>
</dbReference>
<dbReference type="RefSeq" id="WP_189422319.1">
    <property type="nucleotide sequence ID" value="NZ_BMZE01000001.1"/>
</dbReference>
<reference evidence="1" key="2">
    <citation type="submission" date="2020-09" db="EMBL/GenBank/DDBJ databases">
        <authorList>
            <person name="Sun Q."/>
            <person name="Kim S."/>
        </authorList>
    </citation>
    <scope>NUCLEOTIDE SEQUENCE</scope>
    <source>
        <strain evidence="1">KCTC 32437</strain>
    </source>
</reference>
<evidence type="ECO:0008006" key="3">
    <source>
        <dbReference type="Google" id="ProtNLM"/>
    </source>
</evidence>
<dbReference type="Proteomes" id="UP000646579">
    <property type="component" value="Unassembled WGS sequence"/>
</dbReference>
<protein>
    <recommendedName>
        <fullName evidence="3">Uridine kinase</fullName>
    </recommendedName>
</protein>
<dbReference type="EMBL" id="BMZE01000001">
    <property type="protein sequence ID" value="GHA10259.1"/>
    <property type="molecule type" value="Genomic_DNA"/>
</dbReference>
<gene>
    <name evidence="1" type="ORF">GCM10007989_00460</name>
</gene>
<proteinExistence type="predicted"/>
<evidence type="ECO:0000313" key="1">
    <source>
        <dbReference type="EMBL" id="GHA10259.1"/>
    </source>
</evidence>
<organism evidence="1 2">
    <name type="scientific">Devosia pacifica</name>
    <dbReference type="NCBI Taxonomy" id="1335967"/>
    <lineage>
        <taxon>Bacteria</taxon>
        <taxon>Pseudomonadati</taxon>
        <taxon>Pseudomonadota</taxon>
        <taxon>Alphaproteobacteria</taxon>
        <taxon>Hyphomicrobiales</taxon>
        <taxon>Devosiaceae</taxon>
        <taxon>Devosia</taxon>
    </lineage>
</organism>
<evidence type="ECO:0000313" key="2">
    <source>
        <dbReference type="Proteomes" id="UP000646579"/>
    </source>
</evidence>